<evidence type="ECO:0000256" key="4">
    <source>
        <dbReference type="ARBA" id="ARBA00022475"/>
    </source>
</evidence>
<evidence type="ECO:0000256" key="3">
    <source>
        <dbReference type="ARBA" id="ARBA00022448"/>
    </source>
</evidence>
<comment type="similarity">
    <text evidence="2">Belongs to the ABC transporter superfamily.</text>
</comment>
<organism evidence="11 12">
    <name type="scientific">Desulfosporosinus lacus DSM 15449</name>
    <dbReference type="NCBI Taxonomy" id="1121420"/>
    <lineage>
        <taxon>Bacteria</taxon>
        <taxon>Bacillati</taxon>
        <taxon>Bacillota</taxon>
        <taxon>Clostridia</taxon>
        <taxon>Eubacteriales</taxon>
        <taxon>Desulfitobacteriaceae</taxon>
        <taxon>Desulfosporosinus</taxon>
    </lineage>
</organism>
<comment type="subcellular location">
    <subcellularLocation>
        <location evidence="1">Cell membrane</location>
        <topology evidence="1">Peripheral membrane protein</topology>
    </subcellularLocation>
</comment>
<dbReference type="GO" id="GO:0005886">
    <property type="term" value="C:plasma membrane"/>
    <property type="evidence" value="ECO:0007669"/>
    <property type="project" value="UniProtKB-SubCell"/>
</dbReference>
<dbReference type="GO" id="GO:0016887">
    <property type="term" value="F:ATP hydrolysis activity"/>
    <property type="evidence" value="ECO:0007669"/>
    <property type="project" value="InterPro"/>
</dbReference>
<dbReference type="NCBIfam" id="NF008453">
    <property type="entry name" value="PRK11308.1"/>
    <property type="match status" value="2"/>
</dbReference>
<dbReference type="PROSITE" id="PS50893">
    <property type="entry name" value="ABC_TRANSPORTER_2"/>
    <property type="match status" value="2"/>
</dbReference>
<dbReference type="InterPro" id="IPR017871">
    <property type="entry name" value="ABC_transporter-like_CS"/>
</dbReference>
<evidence type="ECO:0000256" key="8">
    <source>
        <dbReference type="ARBA" id="ARBA00022967"/>
    </source>
</evidence>
<protein>
    <submittedName>
        <fullName evidence="11">Peptide/nickel transport system ATP-binding protein</fullName>
    </submittedName>
</protein>
<evidence type="ECO:0000256" key="1">
    <source>
        <dbReference type="ARBA" id="ARBA00004202"/>
    </source>
</evidence>
<dbReference type="InterPro" id="IPR003593">
    <property type="entry name" value="AAA+_ATPase"/>
</dbReference>
<dbReference type="Gene3D" id="3.40.50.300">
    <property type="entry name" value="P-loop containing nucleotide triphosphate hydrolases"/>
    <property type="match status" value="2"/>
</dbReference>
<gene>
    <name evidence="11" type="ORF">SAMN02746098_03240</name>
</gene>
<evidence type="ECO:0000256" key="2">
    <source>
        <dbReference type="ARBA" id="ARBA00005417"/>
    </source>
</evidence>
<name>A0A1M5ZH71_9FIRM</name>
<keyword evidence="5" id="KW-0997">Cell inner membrane</keyword>
<dbReference type="FunFam" id="3.40.50.300:FF:000016">
    <property type="entry name" value="Oligopeptide ABC transporter ATP-binding component"/>
    <property type="match status" value="1"/>
</dbReference>
<keyword evidence="3" id="KW-0813">Transport</keyword>
<keyword evidence="4" id="KW-1003">Cell membrane</keyword>
<evidence type="ECO:0000313" key="11">
    <source>
        <dbReference type="EMBL" id="SHI23616.1"/>
    </source>
</evidence>
<feature type="domain" description="ABC transporter" evidence="10">
    <location>
        <begin position="6"/>
        <end position="253"/>
    </location>
</feature>
<dbReference type="Pfam" id="PF00005">
    <property type="entry name" value="ABC_tran"/>
    <property type="match status" value="2"/>
</dbReference>
<dbReference type="GO" id="GO:0015833">
    <property type="term" value="P:peptide transport"/>
    <property type="evidence" value="ECO:0007669"/>
    <property type="project" value="InterPro"/>
</dbReference>
<dbReference type="Pfam" id="PF08352">
    <property type="entry name" value="oligo_HPY"/>
    <property type="match status" value="1"/>
</dbReference>
<evidence type="ECO:0000256" key="5">
    <source>
        <dbReference type="ARBA" id="ARBA00022519"/>
    </source>
</evidence>
<dbReference type="InterPro" id="IPR003439">
    <property type="entry name" value="ABC_transporter-like_ATP-bd"/>
</dbReference>
<dbReference type="InterPro" id="IPR050388">
    <property type="entry name" value="ABC_Ni/Peptide_Import"/>
</dbReference>
<dbReference type="SUPFAM" id="SSF52540">
    <property type="entry name" value="P-loop containing nucleoside triphosphate hydrolases"/>
    <property type="match status" value="2"/>
</dbReference>
<sequence length="566" mass="62966">MKKSVLKVENLSVHYKTDSDQVLAVESVSFSLEEGSCLGIIGESGSGKTSAAMAIMGLLSKKAEISGQVCYYDRELDGLSEQEWQQYRWKKIAMVFQNGLDVLNPVLTVQEQIYECLRRHTKLSKQEAKDRVAGLLEMTGLDPDWGKNYPHQLSGGMRQRVLIAMALSCDPEVLLVDEPTSALDAVAKDEIITLLAKLNKERRLAMLVVSHEIPVIMKLTSKVAVMYAGHIVEEGITKDVIKNPQHPYTRGLLYSAPSLNPYRDLWGIPGETGVSKKEQCCFYGRCNQKLELCRTKAPLLEYVWVERKVACNQGGIVTLLQGQGICKNYEFKGETVKACANCEIKIRSGEIVALIGESGSGKTTLASILAGISLADEGEVRFLGDRVQGNNFTSRIKGIQMVFQDPFSAVNEHLTVGQAVREPLDILRLGSKEERRMAVLKALQDVQLPRDELFLDRRCHRLSGGQRQRVAIARSLVMEPKLLIADEISSMLDSSTQANVLRLLKGLQNSLGFSMLYVTHDLALARKIADRVYVMQKGRIIEHGTIADVFSSPKEKYTCKLVQMMI</sequence>
<dbReference type="STRING" id="1121420.SAMN02746098_03240"/>
<dbReference type="InterPro" id="IPR013563">
    <property type="entry name" value="Oligopep_ABC_C"/>
</dbReference>
<dbReference type="NCBIfam" id="NF007739">
    <property type="entry name" value="PRK10419.1"/>
    <property type="match status" value="2"/>
</dbReference>
<keyword evidence="7 11" id="KW-0067">ATP-binding</keyword>
<dbReference type="SMART" id="SM00382">
    <property type="entry name" value="AAA"/>
    <property type="match status" value="2"/>
</dbReference>
<keyword evidence="6" id="KW-0547">Nucleotide-binding</keyword>
<dbReference type="AlphaFoldDB" id="A0A1M5ZH71"/>
<evidence type="ECO:0000259" key="10">
    <source>
        <dbReference type="PROSITE" id="PS50893"/>
    </source>
</evidence>
<accession>A0A1M5ZH71</accession>
<keyword evidence="8" id="KW-1278">Translocase</keyword>
<dbReference type="PANTHER" id="PTHR43297:SF14">
    <property type="entry name" value="ATPASE AAA-TYPE CORE DOMAIN-CONTAINING PROTEIN"/>
    <property type="match status" value="1"/>
</dbReference>
<dbReference type="InterPro" id="IPR027417">
    <property type="entry name" value="P-loop_NTPase"/>
</dbReference>
<dbReference type="NCBIfam" id="TIGR01727">
    <property type="entry name" value="oligo_HPY"/>
    <property type="match status" value="1"/>
</dbReference>
<evidence type="ECO:0000256" key="7">
    <source>
        <dbReference type="ARBA" id="ARBA00022840"/>
    </source>
</evidence>
<dbReference type="Proteomes" id="UP000183954">
    <property type="component" value="Unassembled WGS sequence"/>
</dbReference>
<keyword evidence="12" id="KW-1185">Reference proteome</keyword>
<feature type="domain" description="ABC transporter" evidence="10">
    <location>
        <begin position="320"/>
        <end position="562"/>
    </location>
</feature>
<dbReference type="EMBL" id="FQXJ01000012">
    <property type="protein sequence ID" value="SHI23616.1"/>
    <property type="molecule type" value="Genomic_DNA"/>
</dbReference>
<keyword evidence="9" id="KW-0472">Membrane</keyword>
<dbReference type="GO" id="GO:0005524">
    <property type="term" value="F:ATP binding"/>
    <property type="evidence" value="ECO:0007669"/>
    <property type="project" value="UniProtKB-KW"/>
</dbReference>
<dbReference type="PANTHER" id="PTHR43297">
    <property type="entry name" value="OLIGOPEPTIDE TRANSPORT ATP-BINDING PROTEIN APPD"/>
    <property type="match status" value="1"/>
</dbReference>
<dbReference type="CDD" id="cd03257">
    <property type="entry name" value="ABC_NikE_OppD_transporters"/>
    <property type="match status" value="2"/>
</dbReference>
<dbReference type="PROSITE" id="PS00211">
    <property type="entry name" value="ABC_TRANSPORTER_1"/>
    <property type="match status" value="2"/>
</dbReference>
<reference evidence="12" key="1">
    <citation type="submission" date="2016-11" db="EMBL/GenBank/DDBJ databases">
        <authorList>
            <person name="Varghese N."/>
            <person name="Submissions S."/>
        </authorList>
    </citation>
    <scope>NUCLEOTIDE SEQUENCE [LARGE SCALE GENOMIC DNA]</scope>
    <source>
        <strain evidence="12">DSM 15449</strain>
    </source>
</reference>
<proteinExistence type="inferred from homology"/>
<evidence type="ECO:0000256" key="9">
    <source>
        <dbReference type="ARBA" id="ARBA00023136"/>
    </source>
</evidence>
<evidence type="ECO:0000313" key="12">
    <source>
        <dbReference type="Proteomes" id="UP000183954"/>
    </source>
</evidence>
<evidence type="ECO:0000256" key="6">
    <source>
        <dbReference type="ARBA" id="ARBA00022741"/>
    </source>
</evidence>